<proteinExistence type="predicted"/>
<dbReference type="SUPFAM" id="SSF55073">
    <property type="entry name" value="Nucleotide cyclase"/>
    <property type="match status" value="1"/>
</dbReference>
<dbReference type="Proteomes" id="UP000000939">
    <property type="component" value="Chromosome"/>
</dbReference>
<dbReference type="EMBL" id="CP001999">
    <property type="protein sequence ID" value="ADG93554.1"/>
    <property type="molecule type" value="Genomic_DNA"/>
</dbReference>
<dbReference type="SUPFAM" id="SSF103190">
    <property type="entry name" value="Sensory domain-like"/>
    <property type="match status" value="1"/>
</dbReference>
<dbReference type="InterPro" id="IPR050706">
    <property type="entry name" value="Cyclic-di-GMP_PDE-like"/>
</dbReference>
<evidence type="ECO:0000259" key="2">
    <source>
        <dbReference type="PROSITE" id="PS50883"/>
    </source>
</evidence>
<dbReference type="RefSeq" id="WP_013135699.1">
    <property type="nucleotide sequence ID" value="NC_014166.1"/>
</dbReference>
<evidence type="ECO:0000313" key="4">
    <source>
        <dbReference type="Proteomes" id="UP000000939"/>
    </source>
</evidence>
<organism evidence="3 4">
    <name type="scientific">Arcobacter nitrofigilis (strain ATCC 33309 / DSM 7299 / CCUG 15893 / LMG 7604 / NCTC 12251 / CI)</name>
    <name type="common">Campylobacter nitrofigilis</name>
    <dbReference type="NCBI Taxonomy" id="572480"/>
    <lineage>
        <taxon>Bacteria</taxon>
        <taxon>Pseudomonadati</taxon>
        <taxon>Campylobacterota</taxon>
        <taxon>Epsilonproteobacteria</taxon>
        <taxon>Campylobacterales</taxon>
        <taxon>Arcobacteraceae</taxon>
        <taxon>Arcobacter</taxon>
    </lineage>
</organism>
<evidence type="ECO:0000256" key="1">
    <source>
        <dbReference type="SAM" id="Phobius"/>
    </source>
</evidence>
<dbReference type="SUPFAM" id="SSF141868">
    <property type="entry name" value="EAL domain-like"/>
    <property type="match status" value="1"/>
</dbReference>
<dbReference type="InterPro" id="IPR029151">
    <property type="entry name" value="Sensor-like_sf"/>
</dbReference>
<dbReference type="InterPro" id="IPR043128">
    <property type="entry name" value="Rev_trsase/Diguanyl_cyclase"/>
</dbReference>
<dbReference type="InterPro" id="IPR029787">
    <property type="entry name" value="Nucleotide_cyclase"/>
</dbReference>
<keyword evidence="1" id="KW-1133">Transmembrane helix</keyword>
<feature type="transmembrane region" description="Helical" evidence="1">
    <location>
        <begin position="7"/>
        <end position="27"/>
    </location>
</feature>
<dbReference type="HOGENOM" id="CLU_000445_70_46_7"/>
<dbReference type="Pfam" id="PF00563">
    <property type="entry name" value="EAL"/>
    <property type="match status" value="1"/>
</dbReference>
<dbReference type="InterPro" id="IPR035919">
    <property type="entry name" value="EAL_sf"/>
</dbReference>
<dbReference type="SMART" id="SM00052">
    <property type="entry name" value="EAL"/>
    <property type="match status" value="1"/>
</dbReference>
<sequence length="764" mass="89589">MKLSYKVKFLFFHFLSVFILISAIYIYDSIANKSNITNISNKNFNVVFDEKQRYITNLINSNKIILNTLSSNQIFQNYINNNENVKNSENLFSALINTDSLAFQLSYIDLDGNEKIKINKDLFSENKLVTKTPNNELKNISNSTFFKTFVNLDNEVFGISNINLNIDNEKTPKIKIASVKVAKTIFDKSNNKKGYIILNIRINDLFSYLKKDEFFNIYIISSKGEIIFPNDNNMGVYSKNFKEHMTNSNFKKVDINSILNNEDFSNGKYFSKKITSFNKGQNITLLFESKYNDLKKDLDKQKLQLIYALIAISILSLPLVLYFAGIPERLEKKIIKQFITDDLTKLPNLEHLLSDLKEKEFKNCLIILLNITNDKNIQNIYGYNVTKELLKSCAQFFSDYKQKDKRFLKIYKVKHNVFAFKYLYKNREILDESLSKIQNLLENKEFLILNKYEITIDTTIGVSGIDILNNNINELKEAEIALDDALQLNHDISIYNSSHVENLEKHKLNIEKIKVIKDAILNNNVIIAFQPIFNNFQGKVEKYEALVRLKYKDRIFYPDEFLQISKKIKKYKTLTKIIIEKTFEFFKDKDFEFSINLSMEDIVDNEIREYLFKEIAKYNFQNRLVIELVETEAINNYEAFTSFIKEIKKLNCKIAIDDFGSGYSNYDYIIKLSDYIDYLKIDGTLITDIDTNKKTQLLVGTLKFLCDSLKIKTIAEYVENKEIFEFIKAMDISYSQGYYIGKPEFELTENEWIKDEKEKDLNYF</sequence>
<dbReference type="CDD" id="cd01948">
    <property type="entry name" value="EAL"/>
    <property type="match status" value="1"/>
</dbReference>
<evidence type="ECO:0000313" key="3">
    <source>
        <dbReference type="EMBL" id="ADG93554.1"/>
    </source>
</evidence>
<feature type="domain" description="EAL" evidence="2">
    <location>
        <begin position="509"/>
        <end position="757"/>
    </location>
</feature>
<dbReference type="eggNOG" id="COG2199">
    <property type="taxonomic scope" value="Bacteria"/>
</dbReference>
<dbReference type="KEGG" id="ant:Arnit_1900"/>
<dbReference type="Gene3D" id="3.20.20.450">
    <property type="entry name" value="EAL domain"/>
    <property type="match status" value="1"/>
</dbReference>
<dbReference type="InterPro" id="IPR000160">
    <property type="entry name" value="GGDEF_dom"/>
</dbReference>
<dbReference type="STRING" id="572480.Arnit_1900"/>
<dbReference type="PROSITE" id="PS50883">
    <property type="entry name" value="EAL"/>
    <property type="match status" value="1"/>
</dbReference>
<keyword evidence="4" id="KW-1185">Reference proteome</keyword>
<keyword evidence="1" id="KW-0472">Membrane</keyword>
<protein>
    <submittedName>
        <fullName evidence="3">Diguanylate cyclase/phosphodiesterase</fullName>
    </submittedName>
</protein>
<dbReference type="OrthoDB" id="5342994at2"/>
<dbReference type="Gene3D" id="3.30.70.270">
    <property type="match status" value="1"/>
</dbReference>
<gene>
    <name evidence="3" type="ordered locus">Arnit_1900</name>
</gene>
<dbReference type="InterPro" id="IPR001633">
    <property type="entry name" value="EAL_dom"/>
</dbReference>
<dbReference type="AlphaFoldDB" id="D5V1X0"/>
<dbReference type="Gene3D" id="3.30.450.20">
    <property type="entry name" value="PAS domain"/>
    <property type="match status" value="1"/>
</dbReference>
<accession>D5V1X0</accession>
<dbReference type="GO" id="GO:0071111">
    <property type="term" value="F:cyclic-guanylate-specific phosphodiesterase activity"/>
    <property type="evidence" value="ECO:0007669"/>
    <property type="project" value="InterPro"/>
</dbReference>
<name>D5V1X0_ARCNC</name>
<dbReference type="Pfam" id="PF00990">
    <property type="entry name" value="GGDEF"/>
    <property type="match status" value="1"/>
</dbReference>
<keyword evidence="1" id="KW-0812">Transmembrane</keyword>
<reference evidence="3 4" key="1">
    <citation type="journal article" date="2010" name="Stand. Genomic Sci.">
        <title>Complete genome sequence of Arcobacter nitrofigilis type strain (CI).</title>
        <authorList>
            <person name="Pati A."/>
            <person name="Gronow S."/>
            <person name="Lapidus A."/>
            <person name="Copeland A."/>
            <person name="Glavina Del Rio T."/>
            <person name="Nolan M."/>
            <person name="Lucas S."/>
            <person name="Tice H."/>
            <person name="Cheng J.F."/>
            <person name="Han C."/>
            <person name="Chertkov O."/>
            <person name="Bruce D."/>
            <person name="Tapia R."/>
            <person name="Goodwin L."/>
            <person name="Pitluck S."/>
            <person name="Liolios K."/>
            <person name="Ivanova N."/>
            <person name="Mavromatis K."/>
            <person name="Chen A."/>
            <person name="Palaniappan K."/>
            <person name="Land M."/>
            <person name="Hauser L."/>
            <person name="Chang Y.J."/>
            <person name="Jeffries C.D."/>
            <person name="Detter J.C."/>
            <person name="Rohde M."/>
            <person name="Goker M."/>
            <person name="Bristow J."/>
            <person name="Eisen J.A."/>
            <person name="Markowitz V."/>
            <person name="Hugenholtz P."/>
            <person name="Klenk H.P."/>
            <person name="Kyrpides N.C."/>
        </authorList>
    </citation>
    <scope>NUCLEOTIDE SEQUENCE [LARGE SCALE GENOMIC DNA]</scope>
    <source>
        <strain evidence="4">ATCC 33309 / DSM 7299 / CCUG 15893 / LMG 7604 / NCTC 12251 / CI</strain>
    </source>
</reference>
<dbReference type="eggNOG" id="COG2200">
    <property type="taxonomic scope" value="Bacteria"/>
</dbReference>
<dbReference type="PANTHER" id="PTHR33121">
    <property type="entry name" value="CYCLIC DI-GMP PHOSPHODIESTERASE PDEF"/>
    <property type="match status" value="1"/>
</dbReference>
<dbReference type="PANTHER" id="PTHR33121:SF79">
    <property type="entry name" value="CYCLIC DI-GMP PHOSPHODIESTERASE PDED-RELATED"/>
    <property type="match status" value="1"/>
</dbReference>
<dbReference type="SMART" id="SM00267">
    <property type="entry name" value="GGDEF"/>
    <property type="match status" value="1"/>
</dbReference>
<feature type="transmembrane region" description="Helical" evidence="1">
    <location>
        <begin position="305"/>
        <end position="326"/>
    </location>
</feature>